<feature type="region of interest" description="Disordered" evidence="2">
    <location>
        <begin position="222"/>
        <end position="245"/>
    </location>
</feature>
<dbReference type="Pfam" id="PF00076">
    <property type="entry name" value="RRM_1"/>
    <property type="match status" value="1"/>
</dbReference>
<dbReference type="InterPro" id="IPR035979">
    <property type="entry name" value="RBD_domain_sf"/>
</dbReference>
<keyword evidence="5" id="KW-1185">Reference proteome</keyword>
<feature type="domain" description="RRM" evidence="3">
    <location>
        <begin position="1"/>
        <end position="75"/>
    </location>
</feature>
<organism evidence="4 5">
    <name type="scientific">Eeniella nana</name>
    <name type="common">Yeast</name>
    <name type="synonym">Brettanomyces nanus</name>
    <dbReference type="NCBI Taxonomy" id="13502"/>
    <lineage>
        <taxon>Eukaryota</taxon>
        <taxon>Fungi</taxon>
        <taxon>Dikarya</taxon>
        <taxon>Ascomycota</taxon>
        <taxon>Saccharomycotina</taxon>
        <taxon>Pichiomycetes</taxon>
        <taxon>Pichiales</taxon>
        <taxon>Pichiaceae</taxon>
        <taxon>Brettanomyces</taxon>
    </lineage>
</organism>
<dbReference type="AlphaFoldDB" id="A0A875RYC8"/>
<dbReference type="OrthoDB" id="7763451at2759"/>
<dbReference type="Proteomes" id="UP000662931">
    <property type="component" value="Chromosome 1"/>
</dbReference>
<dbReference type="PROSITE" id="PS50102">
    <property type="entry name" value="RRM"/>
    <property type="match status" value="1"/>
</dbReference>
<sequence length="261" mass="28477">MSIVSSGIPFSTPDEKVEEFFTFCGKVKSIEVIDKNEKSKTVEVEFVNPSAVSTALLLNGAELNGSTIEVKEKTAKKSDEPPTYSDATKATQSSSSESGDIAQEEKPKTTIAAEYLANGYVLSDKLVQGAIEFDKKHGFSGTFRSFLKGVDDKYHLHAKGQEVNTKLGLEEKLDQGRRTLDSYLDKFKKDKYGSKINQFYTNVATDVTQVHEEAKRIAAEREKKAEGFAGSPVIDPTINTIGPNSTTAQAAGAVAFEEDKK</sequence>
<dbReference type="PANTHER" id="PTHR32343:SF10">
    <property type="entry name" value="RNA-BINDING REGION RNP-1 DOMAIN-CONTAINING PROTEIN"/>
    <property type="match status" value="1"/>
</dbReference>
<feature type="compositionally biased region" description="Polar residues" evidence="2">
    <location>
        <begin position="85"/>
        <end position="98"/>
    </location>
</feature>
<name>A0A875RYC8_EENNA</name>
<evidence type="ECO:0000256" key="1">
    <source>
        <dbReference type="PROSITE-ProRule" id="PRU00176"/>
    </source>
</evidence>
<reference evidence="4" key="1">
    <citation type="submission" date="2020-10" db="EMBL/GenBank/DDBJ databases">
        <authorList>
            <person name="Roach M.J.R."/>
        </authorList>
    </citation>
    <scope>NUCLEOTIDE SEQUENCE</scope>
    <source>
        <strain evidence="4">CBS 1945</strain>
    </source>
</reference>
<evidence type="ECO:0000313" key="4">
    <source>
        <dbReference type="EMBL" id="QPG74521.1"/>
    </source>
</evidence>
<evidence type="ECO:0000256" key="2">
    <source>
        <dbReference type="SAM" id="MobiDB-lite"/>
    </source>
</evidence>
<feature type="region of interest" description="Disordered" evidence="2">
    <location>
        <begin position="72"/>
        <end position="106"/>
    </location>
</feature>
<dbReference type="PANTHER" id="PTHR32343">
    <property type="entry name" value="SERINE/ARGININE-RICH SPLICING FACTOR"/>
    <property type="match status" value="1"/>
</dbReference>
<evidence type="ECO:0000259" key="3">
    <source>
        <dbReference type="PROSITE" id="PS50102"/>
    </source>
</evidence>
<dbReference type="RefSeq" id="XP_038778086.1">
    <property type="nucleotide sequence ID" value="XM_038922158.1"/>
</dbReference>
<dbReference type="SMART" id="SM00360">
    <property type="entry name" value="RRM"/>
    <property type="match status" value="1"/>
</dbReference>
<dbReference type="InterPro" id="IPR000504">
    <property type="entry name" value="RRM_dom"/>
</dbReference>
<gene>
    <name evidence="4" type="ORF">FOA43_001851</name>
</gene>
<dbReference type="Gene3D" id="3.30.70.330">
    <property type="match status" value="1"/>
</dbReference>
<evidence type="ECO:0000313" key="5">
    <source>
        <dbReference type="Proteomes" id="UP000662931"/>
    </source>
</evidence>
<dbReference type="EMBL" id="CP064812">
    <property type="protein sequence ID" value="QPG74521.1"/>
    <property type="molecule type" value="Genomic_DNA"/>
</dbReference>
<dbReference type="KEGG" id="bnn:FOA43_001851"/>
<keyword evidence="1" id="KW-0694">RNA-binding</keyword>
<accession>A0A875RYC8</accession>
<dbReference type="InterPro" id="IPR012677">
    <property type="entry name" value="Nucleotide-bd_a/b_plait_sf"/>
</dbReference>
<dbReference type="GO" id="GO:0003723">
    <property type="term" value="F:RNA binding"/>
    <property type="evidence" value="ECO:0007669"/>
    <property type="project" value="UniProtKB-UniRule"/>
</dbReference>
<protein>
    <recommendedName>
        <fullName evidence="3">RRM domain-containing protein</fullName>
    </recommendedName>
</protein>
<proteinExistence type="predicted"/>
<dbReference type="GeneID" id="62195252"/>
<dbReference type="SUPFAM" id="SSF54928">
    <property type="entry name" value="RNA-binding domain, RBD"/>
    <property type="match status" value="1"/>
</dbReference>